<sequence>MLIFAPMESRNIILTQDIIQKKIERIAYEIYELNSDGTDIILAGIWDRGVIIAHKLAAILEQISPLKIHIIELRLDKQNPGEVLVSEEIDFNNKVIVVVDDVANSGRTMLYALKPLLKYLPKKIQTAVLVDRKHKSFPLSVDFVGYSLATTLQDMVLVEMNGDEIVSAYFE</sequence>
<evidence type="ECO:0000259" key="1">
    <source>
        <dbReference type="Pfam" id="PF00156"/>
    </source>
</evidence>
<dbReference type="PANTHER" id="PTHR11608">
    <property type="entry name" value="BIFUNCTIONAL PROTEIN PYRR"/>
    <property type="match status" value="1"/>
</dbReference>
<dbReference type="Proteomes" id="UP000199310">
    <property type="component" value="Unassembled WGS sequence"/>
</dbReference>
<dbReference type="PANTHER" id="PTHR11608:SF0">
    <property type="entry name" value="BIFUNCTIONAL PROTEIN PYRR"/>
    <property type="match status" value="1"/>
</dbReference>
<evidence type="ECO:0000313" key="3">
    <source>
        <dbReference type="Proteomes" id="UP000199310"/>
    </source>
</evidence>
<dbReference type="Pfam" id="PF00156">
    <property type="entry name" value="Pribosyltran"/>
    <property type="match status" value="1"/>
</dbReference>
<evidence type="ECO:0000313" key="2">
    <source>
        <dbReference type="EMBL" id="SEW38470.1"/>
    </source>
</evidence>
<dbReference type="Gene3D" id="3.40.50.2020">
    <property type="match status" value="1"/>
</dbReference>
<dbReference type="CDD" id="cd06223">
    <property type="entry name" value="PRTases_typeI"/>
    <property type="match status" value="1"/>
</dbReference>
<feature type="domain" description="Phosphoribosyltransferase" evidence="1">
    <location>
        <begin position="13"/>
        <end position="139"/>
    </location>
</feature>
<keyword evidence="3" id="KW-1185">Reference proteome</keyword>
<reference evidence="3" key="1">
    <citation type="submission" date="2016-10" db="EMBL/GenBank/DDBJ databases">
        <authorList>
            <person name="Varghese N."/>
            <person name="Submissions S."/>
        </authorList>
    </citation>
    <scope>NUCLEOTIDE SEQUENCE [LARGE SCALE GENOMIC DNA]</scope>
    <source>
        <strain evidence="3">DSM 3695</strain>
    </source>
</reference>
<dbReference type="InterPro" id="IPR050137">
    <property type="entry name" value="PyrR_bifunctional"/>
</dbReference>
<gene>
    <name evidence="2" type="ORF">SAMN04488122_2618</name>
</gene>
<organism evidence="2 3">
    <name type="scientific">Chitinophaga arvensicola</name>
    <dbReference type="NCBI Taxonomy" id="29529"/>
    <lineage>
        <taxon>Bacteria</taxon>
        <taxon>Pseudomonadati</taxon>
        <taxon>Bacteroidota</taxon>
        <taxon>Chitinophagia</taxon>
        <taxon>Chitinophagales</taxon>
        <taxon>Chitinophagaceae</taxon>
        <taxon>Chitinophaga</taxon>
    </lineage>
</organism>
<protein>
    <submittedName>
        <fullName evidence="2">Pyrimidine operon attenuation protein / uracil phosphoribosyltransferase</fullName>
    </submittedName>
</protein>
<dbReference type="STRING" id="29529.SAMN04488122_2618"/>
<dbReference type="SUPFAM" id="SSF53271">
    <property type="entry name" value="PRTase-like"/>
    <property type="match status" value="1"/>
</dbReference>
<proteinExistence type="predicted"/>
<accession>A0A1I0RCA9</accession>
<dbReference type="InterPro" id="IPR000836">
    <property type="entry name" value="PRTase_dom"/>
</dbReference>
<keyword evidence="2" id="KW-0328">Glycosyltransferase</keyword>
<dbReference type="GO" id="GO:0016757">
    <property type="term" value="F:glycosyltransferase activity"/>
    <property type="evidence" value="ECO:0007669"/>
    <property type="project" value="UniProtKB-KW"/>
</dbReference>
<dbReference type="AlphaFoldDB" id="A0A1I0RCA9"/>
<dbReference type="InterPro" id="IPR029057">
    <property type="entry name" value="PRTase-like"/>
</dbReference>
<keyword evidence="2" id="KW-0808">Transferase</keyword>
<dbReference type="EMBL" id="FOJG01000001">
    <property type="protein sequence ID" value="SEW38470.1"/>
    <property type="molecule type" value="Genomic_DNA"/>
</dbReference>
<name>A0A1I0RCA9_9BACT</name>